<proteinExistence type="predicted"/>
<gene>
    <name evidence="1" type="ORF">H6H04_13700</name>
</gene>
<accession>A0ABR6Y5D7</accession>
<evidence type="ECO:0000313" key="1">
    <source>
        <dbReference type="EMBL" id="MBC3847445.1"/>
    </source>
</evidence>
<dbReference type="EMBL" id="JACOME010000004">
    <property type="protein sequence ID" value="MBC3847445.1"/>
    <property type="molecule type" value="Genomic_DNA"/>
</dbReference>
<dbReference type="PROSITE" id="PS51257">
    <property type="entry name" value="PROKAR_LIPOPROTEIN"/>
    <property type="match status" value="1"/>
</dbReference>
<keyword evidence="2" id="KW-1185">Reference proteome</keyword>
<organism evidence="1 2">
    <name type="scientific">Winogradskyella echinorum</name>
    <dbReference type="NCBI Taxonomy" id="538189"/>
    <lineage>
        <taxon>Bacteria</taxon>
        <taxon>Pseudomonadati</taxon>
        <taxon>Bacteroidota</taxon>
        <taxon>Flavobacteriia</taxon>
        <taxon>Flavobacteriales</taxon>
        <taxon>Flavobacteriaceae</taxon>
        <taxon>Winogradskyella</taxon>
    </lineage>
</organism>
<evidence type="ECO:0008006" key="3">
    <source>
        <dbReference type="Google" id="ProtNLM"/>
    </source>
</evidence>
<sequence>MKPTKFTSTIFLVVLSLLISCETEDDIQDNEPEYIEYTIDDEDSVLITENISATYNPNELYIRDQDNCFTLYGFLPDPYNLGEYDTYIVTGEAPINTGFFITRPCLMGITNLQDIVFTLNNWGEPGEYIDVNFSGTFLNGDLNQHSITGALHVLRDE</sequence>
<evidence type="ECO:0000313" key="2">
    <source>
        <dbReference type="Proteomes" id="UP000607435"/>
    </source>
</evidence>
<protein>
    <recommendedName>
        <fullName evidence="3">Lipoprotein</fullName>
    </recommendedName>
</protein>
<name>A0ABR6Y5D7_9FLAO</name>
<reference evidence="1 2" key="1">
    <citation type="submission" date="2020-08" db="EMBL/GenBank/DDBJ databases">
        <title>Winogradskyella ouciana sp. nov., isolated from the hadal seawater of the Mariana Trench.</title>
        <authorList>
            <person name="He X."/>
        </authorList>
    </citation>
    <scope>NUCLEOTIDE SEQUENCE [LARGE SCALE GENOMIC DNA]</scope>
    <source>
        <strain evidence="1 2">KCTC 22026</strain>
    </source>
</reference>
<dbReference type="Proteomes" id="UP000607435">
    <property type="component" value="Unassembled WGS sequence"/>
</dbReference>
<comment type="caution">
    <text evidence="1">The sequence shown here is derived from an EMBL/GenBank/DDBJ whole genome shotgun (WGS) entry which is preliminary data.</text>
</comment>
<dbReference type="RefSeq" id="WP_186846563.1">
    <property type="nucleotide sequence ID" value="NZ_JACOME010000004.1"/>
</dbReference>